<dbReference type="EMBL" id="JAJHUN010000001">
    <property type="protein sequence ID" value="KAJ4165815.1"/>
    <property type="molecule type" value="Genomic_DNA"/>
</dbReference>
<sequence>MREYGAESTQVARIKRMCEARFVACYSYKRVTPNGFYAKMMESSNTYCQQPAARFLSSLYHNLQFASTNICLLNLTTAIWQANRMLSPSLLVNGVLSFASFCCGLHDLAYIPDRRGWSVTVGSARTVYNILFLLSYTFVAKDVAQLDLQSRLSRGLDPVQLQELLQSVKVTLALTRIECWLYLLFSAICVMGKYVA</sequence>
<keyword evidence="2" id="KW-1185">Reference proteome</keyword>
<dbReference type="AlphaFoldDB" id="A0A9W8QRL6"/>
<organism evidence="1 2">
    <name type="scientific">Akanthomyces muscarius</name>
    <name type="common">Entomopathogenic fungus</name>
    <name type="synonym">Lecanicillium muscarium</name>
    <dbReference type="NCBI Taxonomy" id="2231603"/>
    <lineage>
        <taxon>Eukaryota</taxon>
        <taxon>Fungi</taxon>
        <taxon>Dikarya</taxon>
        <taxon>Ascomycota</taxon>
        <taxon>Pezizomycotina</taxon>
        <taxon>Sordariomycetes</taxon>
        <taxon>Hypocreomycetidae</taxon>
        <taxon>Hypocreales</taxon>
        <taxon>Cordycipitaceae</taxon>
        <taxon>Akanthomyces</taxon>
    </lineage>
</organism>
<gene>
    <name evidence="1" type="ORF">LMH87_007430</name>
</gene>
<evidence type="ECO:0000313" key="2">
    <source>
        <dbReference type="Proteomes" id="UP001144673"/>
    </source>
</evidence>
<reference evidence="1" key="1">
    <citation type="journal article" date="2023" name="Access Microbiol">
        <title>De-novo genome assembly for Akanthomyces muscarius, a biocontrol agent of insect agricultural pests.</title>
        <authorList>
            <person name="Erdos Z."/>
            <person name="Studholme D.J."/>
            <person name="Raymond B."/>
            <person name="Sharma M."/>
        </authorList>
    </citation>
    <scope>NUCLEOTIDE SEQUENCE</scope>
    <source>
        <strain evidence="1">Ve6</strain>
    </source>
</reference>
<evidence type="ECO:0000313" key="1">
    <source>
        <dbReference type="EMBL" id="KAJ4165815.1"/>
    </source>
</evidence>
<dbReference type="Proteomes" id="UP001144673">
    <property type="component" value="Chromosome 1"/>
</dbReference>
<dbReference type="GeneID" id="80894589"/>
<dbReference type="RefSeq" id="XP_056060730.1">
    <property type="nucleotide sequence ID" value="XM_056192517.1"/>
</dbReference>
<proteinExistence type="predicted"/>
<accession>A0A9W8QRL6</accession>
<protein>
    <submittedName>
        <fullName evidence="1">Uncharacterized protein</fullName>
    </submittedName>
</protein>
<name>A0A9W8QRL6_AKAMU</name>
<dbReference type="KEGG" id="amus:LMH87_007430"/>
<comment type="caution">
    <text evidence="1">The sequence shown here is derived from an EMBL/GenBank/DDBJ whole genome shotgun (WGS) entry which is preliminary data.</text>
</comment>